<dbReference type="AlphaFoldDB" id="A0A5C1QJY0"/>
<dbReference type="InterPro" id="IPR029063">
    <property type="entry name" value="SAM-dependent_MTases_sf"/>
</dbReference>
<dbReference type="GO" id="GO:0009007">
    <property type="term" value="F:site-specific DNA-methyltransferase (adenine-specific) activity"/>
    <property type="evidence" value="ECO:0007669"/>
    <property type="project" value="UniProtKB-EC"/>
</dbReference>
<evidence type="ECO:0000256" key="3">
    <source>
        <dbReference type="ARBA" id="ARBA00022679"/>
    </source>
</evidence>
<dbReference type="GO" id="GO:0009307">
    <property type="term" value="P:DNA restriction-modification system"/>
    <property type="evidence" value="ECO:0007669"/>
    <property type="project" value="InterPro"/>
</dbReference>
<keyword evidence="6" id="KW-0732">Signal</keyword>
<comment type="catalytic activity">
    <reaction evidence="5">
        <text>a 2'-deoxyadenosine in DNA + S-adenosyl-L-methionine = an N(6)-methyl-2'-deoxyadenosine in DNA + S-adenosyl-L-homocysteine + H(+)</text>
        <dbReference type="Rhea" id="RHEA:15197"/>
        <dbReference type="Rhea" id="RHEA-COMP:12418"/>
        <dbReference type="Rhea" id="RHEA-COMP:12419"/>
        <dbReference type="ChEBI" id="CHEBI:15378"/>
        <dbReference type="ChEBI" id="CHEBI:57856"/>
        <dbReference type="ChEBI" id="CHEBI:59789"/>
        <dbReference type="ChEBI" id="CHEBI:90615"/>
        <dbReference type="ChEBI" id="CHEBI:90616"/>
        <dbReference type="EC" id="2.1.1.72"/>
    </reaction>
</comment>
<evidence type="ECO:0000313" key="8">
    <source>
        <dbReference type="Proteomes" id="UP000324209"/>
    </source>
</evidence>
<dbReference type="PROSITE" id="PS51257">
    <property type="entry name" value="PROKAR_LIPOPROTEIN"/>
    <property type="match status" value="1"/>
</dbReference>
<dbReference type="SUPFAM" id="SSF53335">
    <property type="entry name" value="S-adenosyl-L-methionine-dependent methyltransferases"/>
    <property type="match status" value="1"/>
</dbReference>
<evidence type="ECO:0000256" key="6">
    <source>
        <dbReference type="SAM" id="SignalP"/>
    </source>
</evidence>
<dbReference type="REBASE" id="298759">
    <property type="entry name" value="M.OcrK2II"/>
</dbReference>
<evidence type="ECO:0000313" key="7">
    <source>
        <dbReference type="EMBL" id="QEN07479.1"/>
    </source>
</evidence>
<dbReference type="EC" id="2.1.1.72" evidence="1"/>
<dbReference type="GO" id="GO:0003676">
    <property type="term" value="F:nucleic acid binding"/>
    <property type="evidence" value="ECO:0007669"/>
    <property type="project" value="InterPro"/>
</dbReference>
<organism evidence="7 8">
    <name type="scientific">Oceanispirochaeta crateris</name>
    <dbReference type="NCBI Taxonomy" id="2518645"/>
    <lineage>
        <taxon>Bacteria</taxon>
        <taxon>Pseudomonadati</taxon>
        <taxon>Spirochaetota</taxon>
        <taxon>Spirochaetia</taxon>
        <taxon>Spirochaetales</taxon>
        <taxon>Spirochaetaceae</taxon>
        <taxon>Oceanispirochaeta</taxon>
    </lineage>
</organism>
<keyword evidence="2" id="KW-0489">Methyltransferase</keyword>
<dbReference type="GO" id="GO:0032259">
    <property type="term" value="P:methylation"/>
    <property type="evidence" value="ECO:0007669"/>
    <property type="project" value="UniProtKB-KW"/>
</dbReference>
<dbReference type="PROSITE" id="PS00092">
    <property type="entry name" value="N6_MTASE"/>
    <property type="match status" value="1"/>
</dbReference>
<dbReference type="InterPro" id="IPR002052">
    <property type="entry name" value="DNA_methylase_N6_adenine_CS"/>
</dbReference>
<sequence>MDTTRKSRKSLCFLWIILTACCNVYAPDKDFPGEGISILSILNDAYLKEQLITYIGNKRRLLPLIQKALSTDQGQGSIFLDLFAGSGVVSRLGRLMGFKVIANDWEEYSRVLAESHLRLNQQDIPRLFGSPASLRDLLYQINNLPPVSEEDSYMARYYAPSEMDIHKADYRKERLFYTRENAKRIDSIRNYIEQNFPSDSDAATLSIRNLLIGLLLCESSKHTNTSGVFKAFHKGFGGHGKDALSRILGLIQLPYPVLPKSCSAAEIYCKDAIELVRDQNLPMIDVAYLDPPYNQHQYGSNYHILNTIALWDKIAAPMILNEKGILVEKAAIRKDWVKTRSPYCSKKTATLAFSELMENLRARKILISYSNDGLIPFEQMMDICEKKGNINIISNEYTKFRGGRQSNNRVHNNIEFILSVDTEKSANSRSKSKIRRVLLIREISLLEKKLYSLHKLKPYGDFDENGCFVIRLQGNEAVLAVKWDMFITIVNDLTNWPKNKLERLLKILSSAACKTRSEELDRIFTILQVNEDEPNRKLLLEIPRRLRMLAHRKTRDEYYAHLKNLQSLSKTVDLSIIDRQIKQIKIQAEKRFKE</sequence>
<keyword evidence="4" id="KW-0949">S-adenosyl-L-methionine</keyword>
<keyword evidence="8" id="KW-1185">Reference proteome</keyword>
<dbReference type="KEGG" id="ock:EXM22_05560"/>
<protein>
    <recommendedName>
        <fullName evidence="1">site-specific DNA-methyltransferase (adenine-specific)</fullName>
        <ecNumber evidence="1">2.1.1.72</ecNumber>
    </recommendedName>
</protein>
<feature type="chain" id="PRO_5022728859" description="site-specific DNA-methyltransferase (adenine-specific)" evidence="6">
    <location>
        <begin position="27"/>
        <end position="594"/>
    </location>
</feature>
<dbReference type="InterPro" id="IPR012327">
    <property type="entry name" value="MeTrfase_D12"/>
</dbReference>
<name>A0A5C1QJY0_9SPIO</name>
<evidence type="ECO:0000256" key="4">
    <source>
        <dbReference type="ARBA" id="ARBA00022691"/>
    </source>
</evidence>
<dbReference type="Proteomes" id="UP000324209">
    <property type="component" value="Chromosome"/>
</dbReference>
<reference evidence="7 8" key="1">
    <citation type="submission" date="2019-02" db="EMBL/GenBank/DDBJ databases">
        <title>Complete Genome Sequence and Methylome Analysis of free living Spirochaetas.</title>
        <authorList>
            <person name="Fomenkov A."/>
            <person name="Dubinina G."/>
            <person name="Leshcheva N."/>
            <person name="Mikheeva N."/>
            <person name="Grabovich M."/>
            <person name="Vincze T."/>
            <person name="Roberts R.J."/>
        </authorList>
    </citation>
    <scope>NUCLEOTIDE SEQUENCE [LARGE SCALE GENOMIC DNA]</scope>
    <source>
        <strain evidence="7 8">K2</strain>
    </source>
</reference>
<evidence type="ECO:0000256" key="2">
    <source>
        <dbReference type="ARBA" id="ARBA00022603"/>
    </source>
</evidence>
<dbReference type="Pfam" id="PF02086">
    <property type="entry name" value="MethyltransfD12"/>
    <property type="match status" value="1"/>
</dbReference>
<dbReference type="Gene3D" id="3.40.50.150">
    <property type="entry name" value="Vaccinia Virus protein VP39"/>
    <property type="match status" value="1"/>
</dbReference>
<proteinExistence type="predicted"/>
<feature type="signal peptide" evidence="6">
    <location>
        <begin position="1"/>
        <end position="26"/>
    </location>
</feature>
<dbReference type="EMBL" id="CP036150">
    <property type="protein sequence ID" value="QEN07479.1"/>
    <property type="molecule type" value="Genomic_DNA"/>
</dbReference>
<accession>A0A5C1QJY0</accession>
<gene>
    <name evidence="7" type="ORF">EXM22_05560</name>
</gene>
<evidence type="ECO:0000256" key="5">
    <source>
        <dbReference type="ARBA" id="ARBA00047942"/>
    </source>
</evidence>
<dbReference type="OrthoDB" id="9805629at2"/>
<keyword evidence="3" id="KW-0808">Transferase</keyword>
<evidence type="ECO:0000256" key="1">
    <source>
        <dbReference type="ARBA" id="ARBA00011900"/>
    </source>
</evidence>